<proteinExistence type="predicted"/>
<name>A0A398BP83_9BACI</name>
<dbReference type="InterPro" id="IPR019718">
    <property type="entry name" value="DUF2602"/>
</dbReference>
<dbReference type="Pfam" id="PF10782">
    <property type="entry name" value="zf-C2HCIx2C"/>
    <property type="match status" value="1"/>
</dbReference>
<dbReference type="KEGG" id="pasa:BAOM_3449"/>
<evidence type="ECO:0000313" key="3">
    <source>
        <dbReference type="Proteomes" id="UP000266016"/>
    </source>
</evidence>
<dbReference type="AlphaFoldDB" id="A0A398BP83"/>
<protein>
    <submittedName>
        <fullName evidence="2">Zinc-finger domain-containing protein</fullName>
    </submittedName>
</protein>
<dbReference type="RefSeq" id="WP_119115284.1">
    <property type="nucleotide sequence ID" value="NZ_CP026095.1"/>
</dbReference>
<sequence>MNRKKIYEEVEEMLSFCEGCFVQKHFRKEKGRTFAHQFCLSQCTVGEKLKKLGQELTNLNEK</sequence>
<keyword evidence="2" id="KW-0479">Metal-binding</keyword>
<evidence type="ECO:0000313" key="4">
    <source>
        <dbReference type="Proteomes" id="UP000283095"/>
    </source>
</evidence>
<accession>A0A398BP83</accession>
<dbReference type="GO" id="GO:0008270">
    <property type="term" value="F:zinc ion binding"/>
    <property type="evidence" value="ECO:0007669"/>
    <property type="project" value="UniProtKB-KW"/>
</dbReference>
<dbReference type="EMBL" id="QWVS01000002">
    <property type="protein sequence ID" value="RID89173.1"/>
    <property type="molecule type" value="Genomic_DNA"/>
</dbReference>
<reference evidence="2 3" key="2">
    <citation type="submission" date="2018-08" db="EMBL/GenBank/DDBJ databases">
        <title>Bacillus jemisoniae sp. nov., Bacillus chryseoplanitiae sp. nov., Bacillus resnikiae sp. nov., and Bacillus frankliniae sp. nov., isolated from Viking spacecraft and associated surfaces.</title>
        <authorList>
            <person name="Seuylemezian A."/>
            <person name="Vaishampayan P."/>
        </authorList>
    </citation>
    <scope>NUCLEOTIDE SEQUENCE [LARGE SCALE GENOMIC DNA]</scope>
    <source>
        <strain evidence="2 3">MA001</strain>
    </source>
</reference>
<dbReference type="EMBL" id="CP026095">
    <property type="protein sequence ID" value="AZV44058.1"/>
    <property type="molecule type" value="Genomic_DNA"/>
</dbReference>
<dbReference type="Proteomes" id="UP000283095">
    <property type="component" value="Chromosome"/>
</dbReference>
<keyword evidence="2" id="KW-0863">Zinc-finger</keyword>
<keyword evidence="3" id="KW-1185">Reference proteome</keyword>
<keyword evidence="2" id="KW-0862">Zinc</keyword>
<dbReference type="Proteomes" id="UP000266016">
    <property type="component" value="Unassembled WGS sequence"/>
</dbReference>
<gene>
    <name evidence="1" type="ORF">BAOM_3449</name>
    <name evidence="2" type="ORF">D1953_00990</name>
</gene>
<dbReference type="OrthoDB" id="2454446at2"/>
<evidence type="ECO:0000313" key="1">
    <source>
        <dbReference type="EMBL" id="AZV44058.1"/>
    </source>
</evidence>
<reference evidence="1 4" key="1">
    <citation type="submission" date="2018-01" db="EMBL/GenBank/DDBJ databases">
        <title>Bacillus asahii Genome sequencing and assembly.</title>
        <authorList>
            <person name="Jiang H."/>
            <person name="Feng Y."/>
            <person name="Zhao F."/>
            <person name="Lin X."/>
        </authorList>
    </citation>
    <scope>NUCLEOTIDE SEQUENCE [LARGE SCALE GENOMIC DNA]</scope>
    <source>
        <strain evidence="1 4">OM18</strain>
    </source>
</reference>
<evidence type="ECO:0000313" key="2">
    <source>
        <dbReference type="EMBL" id="RID89173.1"/>
    </source>
</evidence>
<organism evidence="2 3">
    <name type="scientific">Peribacillus asahii</name>
    <dbReference type="NCBI Taxonomy" id="228899"/>
    <lineage>
        <taxon>Bacteria</taxon>
        <taxon>Bacillati</taxon>
        <taxon>Bacillota</taxon>
        <taxon>Bacilli</taxon>
        <taxon>Bacillales</taxon>
        <taxon>Bacillaceae</taxon>
        <taxon>Peribacillus</taxon>
    </lineage>
</organism>